<feature type="region of interest" description="Disordered" evidence="1">
    <location>
        <begin position="307"/>
        <end position="352"/>
    </location>
</feature>
<accession>A0A4U8T2W0</accession>
<proteinExistence type="predicted"/>
<dbReference type="InterPro" id="IPR013610">
    <property type="entry name" value="ArdC_N"/>
</dbReference>
<reference evidence="3 4" key="1">
    <citation type="journal article" date="2014" name="Genome Announc.">
        <title>Draft genome sequences of eight enterohepatic helicobacter species isolated from both laboratory and wild rodents.</title>
        <authorList>
            <person name="Sheh A."/>
            <person name="Shen Z."/>
            <person name="Fox J.G."/>
        </authorList>
    </citation>
    <scope>NUCLEOTIDE SEQUENCE [LARGE SCALE GENOMIC DNA]</scope>
    <source>
        <strain evidence="3 4">MIT 96-1001</strain>
    </source>
</reference>
<dbReference type="Pfam" id="PF08401">
    <property type="entry name" value="ArdcN"/>
    <property type="match status" value="1"/>
</dbReference>
<dbReference type="AlphaFoldDB" id="A0A4U8T2W0"/>
<feature type="domain" description="N-terminal" evidence="2">
    <location>
        <begin position="13"/>
        <end position="93"/>
    </location>
</feature>
<keyword evidence="4" id="KW-1185">Reference proteome</keyword>
<dbReference type="EMBL" id="JRPE02000001">
    <property type="protein sequence ID" value="TLD93839.1"/>
    <property type="molecule type" value="Genomic_DNA"/>
</dbReference>
<evidence type="ECO:0000256" key="1">
    <source>
        <dbReference type="SAM" id="MobiDB-lite"/>
    </source>
</evidence>
<organism evidence="3 4">
    <name type="scientific">Helicobacter magdeburgensis</name>
    <dbReference type="NCBI Taxonomy" id="471858"/>
    <lineage>
        <taxon>Bacteria</taxon>
        <taxon>Pseudomonadati</taxon>
        <taxon>Campylobacterota</taxon>
        <taxon>Epsilonproteobacteria</taxon>
        <taxon>Campylobacterales</taxon>
        <taxon>Helicobacteraceae</taxon>
        <taxon>Helicobacter</taxon>
    </lineage>
</organism>
<evidence type="ECO:0000313" key="4">
    <source>
        <dbReference type="Proteomes" id="UP000029921"/>
    </source>
</evidence>
<sequence>MSAVYEQQREAIATNAVATIAKSIKEQYAPFFKHHSADSFQRAYNPSTGNSFEGLNSLMLDIKQAEKKYPSNEWVSLSDAKFLGAKLEEINAIKENWQDKAVKIQYIQKNEYVNVLKKDEQGNPIPLLDKDNNQRIGKNGEPLYQFEMITQKDAKGNAVINPKTNEPYLKIKTELVPLKEPKLQTELMYNIAEFPSLAQKLNQVKEVWNKMANGEQVNGNNIAGFNKFKELNKEKEFSHIYKNLKNYEAKVSKVILQDIESRLNPVTAEQIQQYFKAQNLKVNYQVPKGLNERQKQEVQKLIDNGAINLDSKQQENAKEVKNTEQKESKAQEHTQEKAQEKANKPKSKGRGR</sequence>
<gene>
    <name evidence="3" type="ORF">LS74_000360</name>
</gene>
<dbReference type="RefSeq" id="WP_034587585.1">
    <property type="nucleotide sequence ID" value="NZ_JRPE02000001.1"/>
</dbReference>
<evidence type="ECO:0000259" key="2">
    <source>
        <dbReference type="Pfam" id="PF08401"/>
    </source>
</evidence>
<dbReference type="GO" id="GO:0003697">
    <property type="term" value="F:single-stranded DNA binding"/>
    <property type="evidence" value="ECO:0007669"/>
    <property type="project" value="InterPro"/>
</dbReference>
<feature type="compositionally biased region" description="Basic and acidic residues" evidence="1">
    <location>
        <begin position="312"/>
        <end position="343"/>
    </location>
</feature>
<protein>
    <submittedName>
        <fullName evidence="3">DUF1738 domain-containing protein</fullName>
    </submittedName>
</protein>
<comment type="caution">
    <text evidence="3">The sequence shown here is derived from an EMBL/GenBank/DDBJ whole genome shotgun (WGS) entry which is preliminary data.</text>
</comment>
<name>A0A4U8T2W0_9HELI</name>
<evidence type="ECO:0000313" key="3">
    <source>
        <dbReference type="EMBL" id="TLD93839.1"/>
    </source>
</evidence>
<dbReference type="Proteomes" id="UP000029921">
    <property type="component" value="Unassembled WGS sequence"/>
</dbReference>